<dbReference type="Proteomes" id="UP000703893">
    <property type="component" value="Unassembled WGS sequence"/>
</dbReference>
<dbReference type="CDD" id="cd18550">
    <property type="entry name" value="ABC_6TM_exporter_like"/>
    <property type="match status" value="1"/>
</dbReference>
<evidence type="ECO:0000256" key="2">
    <source>
        <dbReference type="ARBA" id="ARBA00022692"/>
    </source>
</evidence>
<evidence type="ECO:0000256" key="5">
    <source>
        <dbReference type="SAM" id="Phobius"/>
    </source>
</evidence>
<proteinExistence type="predicted"/>
<dbReference type="InterPro" id="IPR011527">
    <property type="entry name" value="ABC1_TM_dom"/>
</dbReference>
<dbReference type="Pfam" id="PF00005">
    <property type="entry name" value="ABC_tran"/>
    <property type="match status" value="1"/>
</dbReference>
<protein>
    <submittedName>
        <fullName evidence="7">ABC transporter ATP-binding protein</fullName>
    </submittedName>
</protein>
<dbReference type="InterPro" id="IPR003439">
    <property type="entry name" value="ABC_transporter-like_ATP-bd"/>
</dbReference>
<feature type="transmembrane region" description="Helical" evidence="5">
    <location>
        <begin position="183"/>
        <end position="202"/>
    </location>
</feature>
<dbReference type="GO" id="GO:0015421">
    <property type="term" value="F:ABC-type oligopeptide transporter activity"/>
    <property type="evidence" value="ECO:0007669"/>
    <property type="project" value="TreeGrafter"/>
</dbReference>
<feature type="transmembrane region" description="Helical" evidence="5">
    <location>
        <begin position="157"/>
        <end position="177"/>
    </location>
</feature>
<dbReference type="EMBL" id="VGJX01000859">
    <property type="protein sequence ID" value="MBM3276100.1"/>
    <property type="molecule type" value="Genomic_DNA"/>
</dbReference>
<evidence type="ECO:0000256" key="1">
    <source>
        <dbReference type="ARBA" id="ARBA00004651"/>
    </source>
</evidence>
<keyword evidence="3 5" id="KW-1133">Transmembrane helix</keyword>
<reference evidence="7 8" key="1">
    <citation type="submission" date="2019-03" db="EMBL/GenBank/DDBJ databases">
        <title>Lake Tanganyika Metagenome-Assembled Genomes (MAGs).</title>
        <authorList>
            <person name="Tran P."/>
        </authorList>
    </citation>
    <scope>NUCLEOTIDE SEQUENCE [LARGE SCALE GENOMIC DNA]</scope>
    <source>
        <strain evidence="7">K_DeepCast_65m_m2_236</strain>
    </source>
</reference>
<keyword evidence="2 5" id="KW-0812">Transmembrane</keyword>
<name>A0A937X856_9BACT</name>
<dbReference type="AlphaFoldDB" id="A0A937X856"/>
<dbReference type="Pfam" id="PF00664">
    <property type="entry name" value="ABC_membrane"/>
    <property type="match status" value="1"/>
</dbReference>
<feature type="non-terminal residue" evidence="7">
    <location>
        <position position="453"/>
    </location>
</feature>
<dbReference type="SUPFAM" id="SSF90123">
    <property type="entry name" value="ABC transporter transmembrane region"/>
    <property type="match status" value="1"/>
</dbReference>
<feature type="transmembrane region" description="Helical" evidence="5">
    <location>
        <begin position="289"/>
        <end position="307"/>
    </location>
</feature>
<dbReference type="GO" id="GO:0016887">
    <property type="term" value="F:ATP hydrolysis activity"/>
    <property type="evidence" value="ECO:0007669"/>
    <property type="project" value="InterPro"/>
</dbReference>
<comment type="caution">
    <text evidence="7">The sequence shown here is derived from an EMBL/GenBank/DDBJ whole genome shotgun (WGS) entry which is preliminary data.</text>
</comment>
<keyword evidence="7" id="KW-0547">Nucleotide-binding</keyword>
<dbReference type="Gene3D" id="3.40.50.300">
    <property type="entry name" value="P-loop containing nucleotide triphosphate hydrolases"/>
    <property type="match status" value="1"/>
</dbReference>
<evidence type="ECO:0000313" key="7">
    <source>
        <dbReference type="EMBL" id="MBM3276100.1"/>
    </source>
</evidence>
<feature type="domain" description="ABC transmembrane type-1" evidence="6">
    <location>
        <begin position="42"/>
        <end position="326"/>
    </location>
</feature>
<dbReference type="GO" id="GO:0005524">
    <property type="term" value="F:ATP binding"/>
    <property type="evidence" value="ECO:0007669"/>
    <property type="project" value="UniProtKB-KW"/>
</dbReference>
<evidence type="ECO:0000313" key="8">
    <source>
        <dbReference type="Proteomes" id="UP000703893"/>
    </source>
</evidence>
<feature type="transmembrane region" description="Helical" evidence="5">
    <location>
        <begin position="78"/>
        <end position="102"/>
    </location>
</feature>
<keyword evidence="7" id="KW-0067">ATP-binding</keyword>
<evidence type="ECO:0000256" key="4">
    <source>
        <dbReference type="ARBA" id="ARBA00023136"/>
    </source>
</evidence>
<evidence type="ECO:0000256" key="3">
    <source>
        <dbReference type="ARBA" id="ARBA00022989"/>
    </source>
</evidence>
<dbReference type="Gene3D" id="1.20.1560.10">
    <property type="entry name" value="ABC transporter type 1, transmembrane domain"/>
    <property type="match status" value="1"/>
</dbReference>
<dbReference type="SUPFAM" id="SSF52540">
    <property type="entry name" value="P-loop containing nucleoside triphosphate hydrolases"/>
    <property type="match status" value="1"/>
</dbReference>
<dbReference type="PANTHER" id="PTHR43394:SF1">
    <property type="entry name" value="ATP-BINDING CASSETTE SUB-FAMILY B MEMBER 10, MITOCHONDRIAL"/>
    <property type="match status" value="1"/>
</dbReference>
<organism evidence="7 8">
    <name type="scientific">Candidatus Tanganyikabacteria bacterium</name>
    <dbReference type="NCBI Taxonomy" id="2961651"/>
    <lineage>
        <taxon>Bacteria</taxon>
        <taxon>Bacillati</taxon>
        <taxon>Candidatus Sericytochromatia</taxon>
        <taxon>Candidatus Tanganyikabacteria</taxon>
    </lineage>
</organism>
<dbReference type="InterPro" id="IPR036640">
    <property type="entry name" value="ABC1_TM_sf"/>
</dbReference>
<dbReference type="GO" id="GO:0005886">
    <property type="term" value="C:plasma membrane"/>
    <property type="evidence" value="ECO:0007669"/>
    <property type="project" value="UniProtKB-SubCell"/>
</dbReference>
<comment type="subcellular location">
    <subcellularLocation>
        <location evidence="1">Cell membrane</location>
        <topology evidence="1">Multi-pass membrane protein</topology>
    </subcellularLocation>
</comment>
<dbReference type="PANTHER" id="PTHR43394">
    <property type="entry name" value="ATP-DEPENDENT PERMEASE MDL1, MITOCHONDRIAL"/>
    <property type="match status" value="1"/>
</dbReference>
<dbReference type="InterPro" id="IPR039421">
    <property type="entry name" value="Type_1_exporter"/>
</dbReference>
<keyword evidence="4 5" id="KW-0472">Membrane</keyword>
<accession>A0A937X856</accession>
<feature type="transmembrane region" description="Helical" evidence="5">
    <location>
        <begin position="262"/>
        <end position="283"/>
    </location>
</feature>
<dbReference type="PROSITE" id="PS50929">
    <property type="entry name" value="ABC_TM1F"/>
    <property type="match status" value="1"/>
</dbReference>
<gene>
    <name evidence="7" type="ORF">FJZ00_13185</name>
</gene>
<dbReference type="InterPro" id="IPR027417">
    <property type="entry name" value="P-loop_NTPase"/>
</dbReference>
<feature type="transmembrane region" description="Helical" evidence="5">
    <location>
        <begin position="41"/>
        <end position="66"/>
    </location>
</feature>
<evidence type="ECO:0000259" key="6">
    <source>
        <dbReference type="PROSITE" id="PS50929"/>
    </source>
</evidence>
<sequence>MFQGMGGWHVLNYGAEAEKVRITRDQAFRILATFKPYWREALLILLVISIIALLGVVSPLLLRVVIDQAIPQRDWHLLHLACIGMVALPVAIGLLGVLETFLDERLSQGMMLDLRLALFQALQNQSMDYFTGNRPGEISSRLNNDVNDLADIFSDTVVAITSNVLTLGTTVAVVIALDWRMALLAFAIVPLFIPPSFLVGRVRQKIVRDAQRTRADLHSFVQDSMSINGFLMRRVFGNLADERERYARQSREYGRIMMRRSLVWRWFSLTLGLFSILGPAAIYWYGGGLAIAGTLTVGTIVAFVAYLGRLYAPVSALATIHVEVMSALAVFERLFAVLDAAPSVRDLPGARALPPVSGHLQFENVAFRYREDRKLLEDITFDAAPGRLVALVGPSGAGKTTLTYLIGRFYDPTGGRILLDGHDLRDVTLESLQSQIATVTQEPFLFHTTIREN</sequence>